<dbReference type="PANTHER" id="PTHR43133">
    <property type="entry name" value="RNA POLYMERASE ECF-TYPE SIGMA FACTO"/>
    <property type="match status" value="1"/>
</dbReference>
<reference evidence="7 8" key="1">
    <citation type="submission" date="2024-09" db="EMBL/GenBank/DDBJ databases">
        <authorList>
            <person name="Sun Q."/>
            <person name="Mori K."/>
        </authorList>
    </citation>
    <scope>NUCLEOTIDE SEQUENCE [LARGE SCALE GENOMIC DNA]</scope>
    <source>
        <strain evidence="7 8">CCM 7759</strain>
    </source>
</reference>
<dbReference type="SUPFAM" id="SSF88946">
    <property type="entry name" value="Sigma2 domain of RNA polymerase sigma factors"/>
    <property type="match status" value="1"/>
</dbReference>
<evidence type="ECO:0000259" key="6">
    <source>
        <dbReference type="Pfam" id="PF08281"/>
    </source>
</evidence>
<evidence type="ECO:0000259" key="5">
    <source>
        <dbReference type="Pfam" id="PF04542"/>
    </source>
</evidence>
<gene>
    <name evidence="7" type="ORF">ACFFK0_24815</name>
</gene>
<dbReference type="InterPro" id="IPR013249">
    <property type="entry name" value="RNA_pol_sigma70_r4_t2"/>
</dbReference>
<dbReference type="Pfam" id="PF08281">
    <property type="entry name" value="Sigma70_r4_2"/>
    <property type="match status" value="1"/>
</dbReference>
<evidence type="ECO:0000313" key="7">
    <source>
        <dbReference type="EMBL" id="MFC0215623.1"/>
    </source>
</evidence>
<protein>
    <submittedName>
        <fullName evidence="7">Sigma-70 family RNA polymerase sigma factor</fullName>
    </submittedName>
</protein>
<dbReference type="InterPro" id="IPR007627">
    <property type="entry name" value="RNA_pol_sigma70_r2"/>
</dbReference>
<proteinExistence type="inferred from homology"/>
<keyword evidence="2" id="KW-0805">Transcription regulation</keyword>
<dbReference type="Proteomes" id="UP001589776">
    <property type="component" value="Unassembled WGS sequence"/>
</dbReference>
<evidence type="ECO:0000256" key="3">
    <source>
        <dbReference type="ARBA" id="ARBA00023082"/>
    </source>
</evidence>
<comment type="caution">
    <text evidence="7">The sequence shown here is derived from an EMBL/GenBank/DDBJ whole genome shotgun (WGS) entry which is preliminary data.</text>
</comment>
<evidence type="ECO:0000256" key="4">
    <source>
        <dbReference type="ARBA" id="ARBA00023163"/>
    </source>
</evidence>
<name>A0ABV6DSJ5_9BACL</name>
<dbReference type="InterPro" id="IPR014284">
    <property type="entry name" value="RNA_pol_sigma-70_dom"/>
</dbReference>
<dbReference type="Gene3D" id="1.10.10.10">
    <property type="entry name" value="Winged helix-like DNA-binding domain superfamily/Winged helix DNA-binding domain"/>
    <property type="match status" value="1"/>
</dbReference>
<dbReference type="InterPro" id="IPR039425">
    <property type="entry name" value="RNA_pol_sigma-70-like"/>
</dbReference>
<evidence type="ECO:0000256" key="2">
    <source>
        <dbReference type="ARBA" id="ARBA00023015"/>
    </source>
</evidence>
<keyword evidence="4" id="KW-0804">Transcription</keyword>
<dbReference type="RefSeq" id="WP_377473077.1">
    <property type="nucleotide sequence ID" value="NZ_JBHLWN010000100.1"/>
</dbReference>
<evidence type="ECO:0000256" key="1">
    <source>
        <dbReference type="ARBA" id="ARBA00010641"/>
    </source>
</evidence>
<organism evidence="7 8">
    <name type="scientific">Paenibacillus chartarius</name>
    <dbReference type="NCBI Taxonomy" id="747481"/>
    <lineage>
        <taxon>Bacteria</taxon>
        <taxon>Bacillati</taxon>
        <taxon>Bacillota</taxon>
        <taxon>Bacilli</taxon>
        <taxon>Bacillales</taxon>
        <taxon>Paenibacillaceae</taxon>
        <taxon>Paenibacillus</taxon>
    </lineage>
</organism>
<keyword evidence="8" id="KW-1185">Reference proteome</keyword>
<dbReference type="Gene3D" id="1.10.1740.10">
    <property type="match status" value="1"/>
</dbReference>
<dbReference type="InterPro" id="IPR013324">
    <property type="entry name" value="RNA_pol_sigma_r3/r4-like"/>
</dbReference>
<dbReference type="PANTHER" id="PTHR43133:SF51">
    <property type="entry name" value="RNA POLYMERASE SIGMA FACTOR"/>
    <property type="match status" value="1"/>
</dbReference>
<dbReference type="InterPro" id="IPR013325">
    <property type="entry name" value="RNA_pol_sigma_r2"/>
</dbReference>
<keyword evidence="3" id="KW-0731">Sigma factor</keyword>
<comment type="similarity">
    <text evidence="1">Belongs to the sigma-70 factor family. ECF subfamily.</text>
</comment>
<evidence type="ECO:0000313" key="8">
    <source>
        <dbReference type="Proteomes" id="UP001589776"/>
    </source>
</evidence>
<dbReference type="InterPro" id="IPR036388">
    <property type="entry name" value="WH-like_DNA-bd_sf"/>
</dbReference>
<dbReference type="Pfam" id="PF04542">
    <property type="entry name" value="Sigma70_r2"/>
    <property type="match status" value="1"/>
</dbReference>
<dbReference type="SUPFAM" id="SSF88659">
    <property type="entry name" value="Sigma3 and sigma4 domains of RNA polymerase sigma factors"/>
    <property type="match status" value="1"/>
</dbReference>
<sequence length="174" mass="20728">MTIEEQVRAAQLGDDEAFHALISMDRERLYRIAYAYLRNEIEALEALQETTCRAYMKLRKLKEPRYFHTWLIRILINYCIDEQKRCRKTMPLTHPAEQPVHETPALDAKLDMELAIERLPPKYRHVIILKYYQDMTLTDIAELLEKPEGTVKTWLHKALKQLKGDFGKEEYEYV</sequence>
<accession>A0ABV6DSJ5</accession>
<dbReference type="EMBL" id="JBHLWN010000100">
    <property type="protein sequence ID" value="MFC0215623.1"/>
    <property type="molecule type" value="Genomic_DNA"/>
</dbReference>
<feature type="domain" description="RNA polymerase sigma-70 region 2" evidence="5">
    <location>
        <begin position="23"/>
        <end position="85"/>
    </location>
</feature>
<dbReference type="CDD" id="cd06171">
    <property type="entry name" value="Sigma70_r4"/>
    <property type="match status" value="1"/>
</dbReference>
<feature type="domain" description="RNA polymerase sigma factor 70 region 4 type 2" evidence="6">
    <location>
        <begin position="112"/>
        <end position="162"/>
    </location>
</feature>
<dbReference type="NCBIfam" id="TIGR02937">
    <property type="entry name" value="sigma70-ECF"/>
    <property type="match status" value="1"/>
</dbReference>